<evidence type="ECO:0000313" key="1">
    <source>
        <dbReference type="EMBL" id="CRY75925.1"/>
    </source>
</evidence>
<dbReference type="SUPFAM" id="SSF54637">
    <property type="entry name" value="Thioesterase/thiol ester dehydrase-isomerase"/>
    <property type="match status" value="1"/>
</dbReference>
<dbReference type="RefSeq" id="WP_060591643.1">
    <property type="nucleotide sequence ID" value="NZ_CP031418.1"/>
</dbReference>
<dbReference type="KEGG" id="nfr:ERS450000_01591"/>
<sequence>MIQLDQITIPEHVFGYPGVAFGGYVAGVLTAHSPAETLRVDFRGAVPVGTPLTRTGTARGGLALTDADGAVLTEAHPATLDLDVPDCPPRAEVEAATDRALRSTRRPYTHCYGCGQGCPPGRGLRLFPAPLRERGLVVSAWTPDPALAGPDGTVGRENVWAAMDCPGGWVGFTLTGMRQGSVTAALTTTVLAPVEAGAPHISYAWPLAVEGRKHTVGVALATSSGELCAVAEALWIEPREPSPHPLP</sequence>
<evidence type="ECO:0008006" key="3">
    <source>
        <dbReference type="Google" id="ProtNLM"/>
    </source>
</evidence>
<dbReference type="InterPro" id="IPR029069">
    <property type="entry name" value="HotDog_dom_sf"/>
</dbReference>
<dbReference type="Gene3D" id="3.10.129.10">
    <property type="entry name" value="Hotdog Thioesterase"/>
    <property type="match status" value="1"/>
</dbReference>
<organism evidence="1 2">
    <name type="scientific">Nocardia farcinica</name>
    <dbReference type="NCBI Taxonomy" id="37329"/>
    <lineage>
        <taxon>Bacteria</taxon>
        <taxon>Bacillati</taxon>
        <taxon>Actinomycetota</taxon>
        <taxon>Actinomycetes</taxon>
        <taxon>Mycobacteriales</taxon>
        <taxon>Nocardiaceae</taxon>
        <taxon>Nocardia</taxon>
    </lineage>
</organism>
<name>A0A0H5NIX7_NOCFR</name>
<accession>A0A0H5NIX7</accession>
<dbReference type="EMBL" id="LN868938">
    <property type="protein sequence ID" value="CRY75925.1"/>
    <property type="molecule type" value="Genomic_DNA"/>
</dbReference>
<evidence type="ECO:0000313" key="2">
    <source>
        <dbReference type="Proteomes" id="UP000057820"/>
    </source>
</evidence>
<dbReference type="AlphaFoldDB" id="A0A0H5NIX7"/>
<gene>
    <name evidence="1" type="ORF">ERS450000_01591</name>
</gene>
<dbReference type="Proteomes" id="UP000057820">
    <property type="component" value="Chromosome 1"/>
</dbReference>
<protein>
    <recommendedName>
        <fullName evidence="3">Thioesterase domain-containing protein</fullName>
    </recommendedName>
</protein>
<proteinExistence type="predicted"/>
<reference evidence="2" key="1">
    <citation type="submission" date="2015-03" db="EMBL/GenBank/DDBJ databases">
        <authorList>
            <consortium name="Pathogen Informatics"/>
        </authorList>
    </citation>
    <scope>NUCLEOTIDE SEQUENCE [LARGE SCALE GENOMIC DNA]</scope>
    <source>
        <strain evidence="2">NCTC11134</strain>
    </source>
</reference>